<evidence type="ECO:0000256" key="9">
    <source>
        <dbReference type="ARBA" id="ARBA00023163"/>
    </source>
</evidence>
<evidence type="ECO:0000259" key="14">
    <source>
        <dbReference type="PROSITE" id="PS50950"/>
    </source>
</evidence>
<evidence type="ECO:0000313" key="15">
    <source>
        <dbReference type="Proteomes" id="UP001652626"/>
    </source>
</evidence>
<dbReference type="GO" id="GO:0008270">
    <property type="term" value="F:zinc ion binding"/>
    <property type="evidence" value="ECO:0007669"/>
    <property type="project" value="UniProtKB-KW"/>
</dbReference>
<keyword evidence="4 12" id="KW-0863">Zinc-finger</keyword>
<sequence>MTYCALKGCPNSSHDTQEHQNITFHVFPTDPIIAGRWVEQIRLNHKEEYWQPNKYTNVCSIHFDESQTYTTNGGLCKLRQTAIPTKRLYIVCKEENQDSDPHEPDKVQDFICKEERLDIDDQYDPHEPDKLLDAWSKEDDEKSYFRICTPSSPQKIIKSGLLCNEANGDNVTLTSAHQKTKKCMCNVVHTSKKLMPTDSDTEFECIFDSERNDKLRRKLEKKIKIHAKQSLQIKNLQQKVRRLIKKNSTLQNKLDKLTQGNEKKKVNKNKVKKENK</sequence>
<dbReference type="PANTHER" id="PTHR46600:SF1">
    <property type="entry name" value="THAP DOMAIN-CONTAINING PROTEIN 1"/>
    <property type="match status" value="1"/>
</dbReference>
<dbReference type="InterPro" id="IPR006612">
    <property type="entry name" value="THAP_Znf"/>
</dbReference>
<dbReference type="InterPro" id="IPR038441">
    <property type="entry name" value="THAP_Znf_sf"/>
</dbReference>
<dbReference type="RefSeq" id="XP_026483568.2">
    <property type="nucleotide sequence ID" value="XM_026627783.2"/>
</dbReference>
<dbReference type="SUPFAM" id="SSF57716">
    <property type="entry name" value="Glucocorticoid receptor-like (DNA-binding domain)"/>
    <property type="match status" value="1"/>
</dbReference>
<feature type="compositionally biased region" description="Basic and acidic residues" evidence="13">
    <location>
        <begin position="253"/>
        <end position="264"/>
    </location>
</feature>
<evidence type="ECO:0000256" key="5">
    <source>
        <dbReference type="ARBA" id="ARBA00022833"/>
    </source>
</evidence>
<dbReference type="PANTHER" id="PTHR46600">
    <property type="entry name" value="THAP DOMAIN-CONTAINING"/>
    <property type="match status" value="1"/>
</dbReference>
<evidence type="ECO:0000313" key="16">
    <source>
        <dbReference type="RefSeq" id="XP_026483568.2"/>
    </source>
</evidence>
<evidence type="ECO:0000256" key="1">
    <source>
        <dbReference type="ARBA" id="ARBA00004642"/>
    </source>
</evidence>
<keyword evidence="10" id="KW-0539">Nucleus</keyword>
<dbReference type="SMART" id="SM00980">
    <property type="entry name" value="THAP"/>
    <property type="match status" value="1"/>
</dbReference>
<keyword evidence="7" id="KW-0175">Coiled coil</keyword>
<keyword evidence="5" id="KW-0862">Zinc</keyword>
<comment type="subcellular location">
    <subcellularLocation>
        <location evidence="1">Nucleus</location>
        <location evidence="1">Nucleoplasm</location>
    </subcellularLocation>
</comment>
<dbReference type="AlphaFoldDB" id="A0A8B8HFI8"/>
<keyword evidence="6" id="KW-0805">Transcription regulation</keyword>
<evidence type="ECO:0000256" key="11">
    <source>
        <dbReference type="ARBA" id="ARBA00023306"/>
    </source>
</evidence>
<evidence type="ECO:0000256" key="13">
    <source>
        <dbReference type="SAM" id="MobiDB-lite"/>
    </source>
</evidence>
<dbReference type="PROSITE" id="PS50950">
    <property type="entry name" value="ZF_THAP"/>
    <property type="match status" value="1"/>
</dbReference>
<keyword evidence="3" id="KW-0479">Metal-binding</keyword>
<organism evidence="15 16">
    <name type="scientific">Vanessa tameamea</name>
    <name type="common">Kamehameha butterfly</name>
    <dbReference type="NCBI Taxonomy" id="334116"/>
    <lineage>
        <taxon>Eukaryota</taxon>
        <taxon>Metazoa</taxon>
        <taxon>Ecdysozoa</taxon>
        <taxon>Arthropoda</taxon>
        <taxon>Hexapoda</taxon>
        <taxon>Insecta</taxon>
        <taxon>Pterygota</taxon>
        <taxon>Neoptera</taxon>
        <taxon>Endopterygota</taxon>
        <taxon>Lepidoptera</taxon>
        <taxon>Glossata</taxon>
        <taxon>Ditrysia</taxon>
        <taxon>Papilionoidea</taxon>
        <taxon>Nymphalidae</taxon>
        <taxon>Nymphalinae</taxon>
        <taxon>Vanessa</taxon>
    </lineage>
</organism>
<keyword evidence="11" id="KW-0131">Cell cycle</keyword>
<dbReference type="Proteomes" id="UP001652626">
    <property type="component" value="Chromosome 30"/>
</dbReference>
<proteinExistence type="inferred from homology"/>
<evidence type="ECO:0000256" key="4">
    <source>
        <dbReference type="ARBA" id="ARBA00022771"/>
    </source>
</evidence>
<keyword evidence="15" id="KW-1185">Reference proteome</keyword>
<keyword evidence="8 12" id="KW-0238">DNA-binding</keyword>
<dbReference type="GO" id="GO:0005654">
    <property type="term" value="C:nucleoplasm"/>
    <property type="evidence" value="ECO:0007669"/>
    <property type="project" value="UniProtKB-SubCell"/>
</dbReference>
<reference evidence="16" key="1">
    <citation type="submission" date="2025-08" db="UniProtKB">
        <authorList>
            <consortium name="RefSeq"/>
        </authorList>
    </citation>
    <scope>IDENTIFICATION</scope>
    <source>
        <tissue evidence="16">Whole body</tissue>
    </source>
</reference>
<keyword evidence="9" id="KW-0804">Transcription</keyword>
<dbReference type="OrthoDB" id="7312725at2759"/>
<comment type="similarity">
    <text evidence="2">Belongs to the THAP1 family.</text>
</comment>
<feature type="compositionally biased region" description="Basic residues" evidence="13">
    <location>
        <begin position="265"/>
        <end position="276"/>
    </location>
</feature>
<evidence type="ECO:0000256" key="10">
    <source>
        <dbReference type="ARBA" id="ARBA00023242"/>
    </source>
</evidence>
<dbReference type="Pfam" id="PF05485">
    <property type="entry name" value="THAP"/>
    <property type="match status" value="1"/>
</dbReference>
<dbReference type="InterPro" id="IPR026516">
    <property type="entry name" value="THAP1/10"/>
</dbReference>
<evidence type="ECO:0000256" key="8">
    <source>
        <dbReference type="ARBA" id="ARBA00023125"/>
    </source>
</evidence>
<dbReference type="GO" id="GO:0043565">
    <property type="term" value="F:sequence-specific DNA binding"/>
    <property type="evidence" value="ECO:0007669"/>
    <property type="project" value="InterPro"/>
</dbReference>
<feature type="region of interest" description="Disordered" evidence="13">
    <location>
        <begin position="251"/>
        <end position="276"/>
    </location>
</feature>
<evidence type="ECO:0000256" key="3">
    <source>
        <dbReference type="ARBA" id="ARBA00022723"/>
    </source>
</evidence>
<evidence type="ECO:0000256" key="12">
    <source>
        <dbReference type="PROSITE-ProRule" id="PRU00309"/>
    </source>
</evidence>
<gene>
    <name evidence="16" type="primary">LOC113391723</name>
</gene>
<evidence type="ECO:0000256" key="7">
    <source>
        <dbReference type="ARBA" id="ARBA00023054"/>
    </source>
</evidence>
<accession>A0A8B8HFI8</accession>
<protein>
    <submittedName>
        <fullName evidence="16">THAP domain-containing protein 1-like</fullName>
    </submittedName>
</protein>
<dbReference type="Gene3D" id="6.20.210.20">
    <property type="entry name" value="THAP domain"/>
    <property type="match status" value="1"/>
</dbReference>
<evidence type="ECO:0000256" key="6">
    <source>
        <dbReference type="ARBA" id="ARBA00023015"/>
    </source>
</evidence>
<feature type="domain" description="THAP-type" evidence="14">
    <location>
        <begin position="1"/>
        <end position="87"/>
    </location>
</feature>
<name>A0A8B8HFI8_VANTA</name>
<evidence type="ECO:0000256" key="2">
    <source>
        <dbReference type="ARBA" id="ARBA00006177"/>
    </source>
</evidence>
<dbReference type="GeneID" id="113391723"/>